<keyword evidence="3" id="KW-1185">Reference proteome</keyword>
<evidence type="ECO:0000313" key="3">
    <source>
        <dbReference type="Proteomes" id="UP001642484"/>
    </source>
</evidence>
<dbReference type="Proteomes" id="UP001642484">
    <property type="component" value="Unassembled WGS sequence"/>
</dbReference>
<proteinExistence type="predicted"/>
<comment type="caution">
    <text evidence="2">The sequence shown here is derived from an EMBL/GenBank/DDBJ whole genome shotgun (WGS) entry which is preliminary data.</text>
</comment>
<evidence type="ECO:0000256" key="1">
    <source>
        <dbReference type="SAM" id="MobiDB-lite"/>
    </source>
</evidence>
<dbReference type="EMBL" id="CAXAMN010004669">
    <property type="protein sequence ID" value="CAK9010487.1"/>
    <property type="molecule type" value="Genomic_DNA"/>
</dbReference>
<gene>
    <name evidence="2" type="ORF">CCMP2556_LOCUS10085</name>
</gene>
<organism evidence="2 3">
    <name type="scientific">Durusdinium trenchii</name>
    <dbReference type="NCBI Taxonomy" id="1381693"/>
    <lineage>
        <taxon>Eukaryota</taxon>
        <taxon>Sar</taxon>
        <taxon>Alveolata</taxon>
        <taxon>Dinophyceae</taxon>
        <taxon>Suessiales</taxon>
        <taxon>Symbiodiniaceae</taxon>
        <taxon>Durusdinium</taxon>
    </lineage>
</organism>
<evidence type="ECO:0000313" key="2">
    <source>
        <dbReference type="EMBL" id="CAK9010487.1"/>
    </source>
</evidence>
<feature type="compositionally biased region" description="Acidic residues" evidence="1">
    <location>
        <begin position="534"/>
        <end position="549"/>
    </location>
</feature>
<feature type="compositionally biased region" description="Basic and acidic residues" evidence="1">
    <location>
        <begin position="552"/>
        <end position="564"/>
    </location>
</feature>
<reference evidence="2 3" key="1">
    <citation type="submission" date="2024-02" db="EMBL/GenBank/DDBJ databases">
        <authorList>
            <person name="Chen Y."/>
            <person name="Shah S."/>
            <person name="Dougan E. K."/>
            <person name="Thang M."/>
            <person name="Chan C."/>
        </authorList>
    </citation>
    <scope>NUCLEOTIDE SEQUENCE [LARGE SCALE GENOMIC DNA]</scope>
</reference>
<protein>
    <submittedName>
        <fullName evidence="2">Uncharacterized protein</fullName>
    </submittedName>
</protein>
<sequence length="598" mass="67997">MVNKLNVELTVGKKLKPMDQHGVLLGDEYIRKWPNWLPKDWRIAYFRSAGGAPKPCFLSPRGAHYKDKKAVLAQKAKERKERSLSCKKWSARCTSKTWHPFEDDPTEELGKQDRSKMASKHSKILAELRRSKECFRTFTPQELFECFAPPLGDSLTPPSHWQGGLKVSRLPRISWLPPRWTQAYRDGSRRKLYVAPPELGAKVVFHRENVEVLEGRRLSPVDQHGLVLGPDCITQWPNWLPKDWQIGYYRPHAGAPKVCFLSPEKTLGLKVVLAAKRFTDRQQVLSHLNPNSQPKKPAVCRVKLGDFARRHAFLIRQRHGEFGKQICSLRTSLPFVPADDSEDEFPETCDVFRSFTYQEFKDCFAPPLGDCTVPPSHWPEGLQVCTLPRISWLPPGWGQGIRMGQKGRRLKVFVAPEGHGRLVVNNKQSMEVILQTRLRPLDQYGKVLGLGDECVEHWPKWLPRTWRIAYFKEDGNVKVCYISPAGDKCLEKAAVMSKAREQRVVEKANEAEAERMRKRRRLRKMNSEALCLDEQQDQQDAENENEEVAEQAAEKAAAEAHAEAEAAEAGSEGSINSGGFCHGFSVKSRCAVVNPLVL</sequence>
<feature type="region of interest" description="Disordered" evidence="1">
    <location>
        <begin position="529"/>
        <end position="573"/>
    </location>
</feature>
<name>A0ABP0J808_9DINO</name>
<accession>A0ABP0J808</accession>